<keyword evidence="1" id="KW-0812">Transmembrane</keyword>
<proteinExistence type="predicted"/>
<dbReference type="AlphaFoldDB" id="A0A1I1N4C4"/>
<evidence type="ECO:0000313" key="2">
    <source>
        <dbReference type="EMBL" id="SFC89663.1"/>
    </source>
</evidence>
<keyword evidence="1" id="KW-1133">Transmembrane helix</keyword>
<accession>A0A1I1N4C4</accession>
<feature type="transmembrane region" description="Helical" evidence="1">
    <location>
        <begin position="16"/>
        <end position="36"/>
    </location>
</feature>
<dbReference type="Proteomes" id="UP000198862">
    <property type="component" value="Unassembled WGS sequence"/>
</dbReference>
<keyword evidence="3" id="KW-1185">Reference proteome</keyword>
<reference evidence="2 3" key="1">
    <citation type="submission" date="2016-10" db="EMBL/GenBank/DDBJ databases">
        <authorList>
            <person name="de Groot N.N."/>
        </authorList>
    </citation>
    <scope>NUCLEOTIDE SEQUENCE [LARGE SCALE GENOMIC DNA]</scope>
    <source>
        <strain evidence="2 3">DSM 6059</strain>
    </source>
</reference>
<organism evidence="2 3">
    <name type="scientific">Pseudoalteromonas denitrificans DSM 6059</name>
    <dbReference type="NCBI Taxonomy" id="1123010"/>
    <lineage>
        <taxon>Bacteria</taxon>
        <taxon>Pseudomonadati</taxon>
        <taxon>Pseudomonadota</taxon>
        <taxon>Gammaproteobacteria</taxon>
        <taxon>Alteromonadales</taxon>
        <taxon>Pseudoalteromonadaceae</taxon>
        <taxon>Pseudoalteromonas</taxon>
    </lineage>
</organism>
<name>A0A1I1N4C4_9GAMM</name>
<dbReference type="STRING" id="1123010.SAMN02745724_02840"/>
<protein>
    <submittedName>
        <fullName evidence="2">Uncharacterized protein</fullName>
    </submittedName>
</protein>
<sequence>MEIYGFSNKNVWEKMLIINNIKIGVVFYILMVILPFEIKANKDYGQKTSFYELIPLKVDFHLKQLWLEGFFWEGKVHIGNGVMKKKIMLFHSHEALEYARFYDAVEIEFNEKERAAPNFNKLVKSLNGKYVRVNGEFSTKSLLNIGTIRNTVMLKEIPKRNENKNRHP</sequence>
<dbReference type="EMBL" id="FOLO01000022">
    <property type="protein sequence ID" value="SFC89663.1"/>
    <property type="molecule type" value="Genomic_DNA"/>
</dbReference>
<evidence type="ECO:0000313" key="3">
    <source>
        <dbReference type="Proteomes" id="UP000198862"/>
    </source>
</evidence>
<keyword evidence="1" id="KW-0472">Membrane</keyword>
<evidence type="ECO:0000256" key="1">
    <source>
        <dbReference type="SAM" id="Phobius"/>
    </source>
</evidence>
<gene>
    <name evidence="2" type="ORF">SAMN02745724_02840</name>
</gene>